<dbReference type="EMBL" id="PGCJ01000489">
    <property type="protein sequence ID" value="PLW27387.1"/>
    <property type="molecule type" value="Genomic_DNA"/>
</dbReference>
<evidence type="ECO:0000256" key="7">
    <source>
        <dbReference type="ARBA" id="ARBA00023269"/>
    </source>
</evidence>
<evidence type="ECO:0000256" key="1">
    <source>
        <dbReference type="ARBA" id="ARBA00004123"/>
    </source>
</evidence>
<evidence type="ECO:0000256" key="2">
    <source>
        <dbReference type="ARBA" id="ARBA00004286"/>
    </source>
</evidence>
<dbReference type="InterPro" id="IPR009072">
    <property type="entry name" value="Histone-fold"/>
</dbReference>
<dbReference type="GO" id="GO:0030527">
    <property type="term" value="F:structural constituent of chromatin"/>
    <property type="evidence" value="ECO:0007669"/>
    <property type="project" value="InterPro"/>
</dbReference>
<dbReference type="InterPro" id="IPR001951">
    <property type="entry name" value="Histone_H4"/>
</dbReference>
<evidence type="ECO:0000256" key="4">
    <source>
        <dbReference type="ARBA" id="ARBA00022454"/>
    </source>
</evidence>
<keyword evidence="6" id="KW-0539">Nucleus</keyword>
<comment type="subcellular location">
    <subcellularLocation>
        <location evidence="2">Chromosome</location>
    </subcellularLocation>
    <subcellularLocation>
        <location evidence="1">Nucleus</location>
    </subcellularLocation>
</comment>
<keyword evidence="5" id="KW-0238">DNA-binding</keyword>
<dbReference type="OrthoDB" id="9904347at2759"/>
<comment type="similarity">
    <text evidence="3">Belongs to the histone H4 family.</text>
</comment>
<organism evidence="8 9">
    <name type="scientific">Puccinia coronata f. sp. avenae</name>
    <dbReference type="NCBI Taxonomy" id="200324"/>
    <lineage>
        <taxon>Eukaryota</taxon>
        <taxon>Fungi</taxon>
        <taxon>Dikarya</taxon>
        <taxon>Basidiomycota</taxon>
        <taxon>Pucciniomycotina</taxon>
        <taxon>Pucciniomycetes</taxon>
        <taxon>Pucciniales</taxon>
        <taxon>Pucciniaceae</taxon>
        <taxon>Puccinia</taxon>
    </lineage>
</organism>
<evidence type="ECO:0000256" key="5">
    <source>
        <dbReference type="ARBA" id="ARBA00023125"/>
    </source>
</evidence>
<evidence type="ECO:0000313" key="9">
    <source>
        <dbReference type="Proteomes" id="UP000235388"/>
    </source>
</evidence>
<keyword evidence="4" id="KW-0158">Chromosome</keyword>
<evidence type="ECO:0000313" key="8">
    <source>
        <dbReference type="EMBL" id="PLW27387.1"/>
    </source>
</evidence>
<proteinExistence type="inferred from homology"/>
<dbReference type="AlphaFoldDB" id="A0A2N5TPF1"/>
<name>A0A2N5TPF1_9BASI</name>
<dbReference type="PRINTS" id="PR00623">
    <property type="entry name" value="HISTONEH4"/>
</dbReference>
<dbReference type="Gene3D" id="1.10.20.10">
    <property type="entry name" value="Histone, subunit A"/>
    <property type="match status" value="1"/>
</dbReference>
<protein>
    <submittedName>
        <fullName evidence="8">Uncharacterized protein</fullName>
    </submittedName>
</protein>
<gene>
    <name evidence="8" type="ORF">PCANC_25842</name>
</gene>
<comment type="caution">
    <text evidence="8">The sequence shown here is derived from an EMBL/GenBank/DDBJ whole genome shotgun (WGS) entry which is preliminary data.</text>
</comment>
<sequence>MHPKGWNQFSLHPGHHEILQDNIQGITKPAIQKLARQGGVKWISIIGRPAAPQV</sequence>
<evidence type="ECO:0000256" key="6">
    <source>
        <dbReference type="ARBA" id="ARBA00023242"/>
    </source>
</evidence>
<reference evidence="8 9" key="1">
    <citation type="submission" date="2017-11" db="EMBL/GenBank/DDBJ databases">
        <title>De novo assembly and phasing of dikaryotic genomes from two isolates of Puccinia coronata f. sp. avenae, the causal agent of oat crown rust.</title>
        <authorList>
            <person name="Miller M.E."/>
            <person name="Zhang Y."/>
            <person name="Omidvar V."/>
            <person name="Sperschneider J."/>
            <person name="Schwessinger B."/>
            <person name="Raley C."/>
            <person name="Palmer J.M."/>
            <person name="Garnica D."/>
            <person name="Upadhyaya N."/>
            <person name="Rathjen J."/>
            <person name="Taylor J.M."/>
            <person name="Park R.F."/>
            <person name="Dodds P.N."/>
            <person name="Hirsch C.D."/>
            <person name="Kianian S.F."/>
            <person name="Figueroa M."/>
        </authorList>
    </citation>
    <scope>NUCLEOTIDE SEQUENCE [LARGE SCALE GENOMIC DNA]</scope>
    <source>
        <strain evidence="8">12NC29</strain>
    </source>
</reference>
<keyword evidence="9" id="KW-1185">Reference proteome</keyword>
<dbReference type="Proteomes" id="UP000235388">
    <property type="component" value="Unassembled WGS sequence"/>
</dbReference>
<accession>A0A2N5TPF1</accession>
<dbReference type="GO" id="GO:0003677">
    <property type="term" value="F:DNA binding"/>
    <property type="evidence" value="ECO:0007669"/>
    <property type="project" value="UniProtKB-KW"/>
</dbReference>
<dbReference type="STRING" id="200324.A0A2N5TPF1"/>
<keyword evidence="7" id="KW-0544">Nucleosome core</keyword>
<dbReference type="GO" id="GO:0000786">
    <property type="term" value="C:nucleosome"/>
    <property type="evidence" value="ECO:0007669"/>
    <property type="project" value="UniProtKB-KW"/>
</dbReference>
<dbReference type="GO" id="GO:0046982">
    <property type="term" value="F:protein heterodimerization activity"/>
    <property type="evidence" value="ECO:0007669"/>
    <property type="project" value="InterPro"/>
</dbReference>
<dbReference type="GO" id="GO:0005634">
    <property type="term" value="C:nucleus"/>
    <property type="evidence" value="ECO:0007669"/>
    <property type="project" value="UniProtKB-SubCell"/>
</dbReference>
<evidence type="ECO:0000256" key="3">
    <source>
        <dbReference type="ARBA" id="ARBA00006564"/>
    </source>
</evidence>